<dbReference type="AlphaFoldDB" id="A0A150J2X2"/>
<dbReference type="InterPro" id="IPR001041">
    <property type="entry name" value="2Fe-2S_ferredoxin-type"/>
</dbReference>
<dbReference type="InterPro" id="IPR041414">
    <property type="entry name" value="Raco-like_middle"/>
</dbReference>
<dbReference type="InterPro" id="IPR042259">
    <property type="entry name" value="Raco-like_middle_sf"/>
</dbReference>
<reference evidence="2 3" key="1">
    <citation type="journal article" date="2016" name="ISME J.">
        <title>Chasing the elusive Euryarchaeota class WSA2: genomes reveal a uniquely fastidious methyl-reducing methanogen.</title>
        <authorList>
            <person name="Nobu M.K."/>
            <person name="Narihiro T."/>
            <person name="Kuroda K."/>
            <person name="Mei R."/>
            <person name="Liu W.T."/>
        </authorList>
    </citation>
    <scope>NUCLEOTIDE SEQUENCE [LARGE SCALE GENOMIC DNA]</scope>
    <source>
        <strain evidence="2">U1lsi0528_Bin089</strain>
    </source>
</reference>
<proteinExistence type="predicted"/>
<evidence type="ECO:0000313" key="3">
    <source>
        <dbReference type="Proteomes" id="UP000075578"/>
    </source>
</evidence>
<evidence type="ECO:0000313" key="2">
    <source>
        <dbReference type="EMBL" id="KYC51552.1"/>
    </source>
</evidence>
<evidence type="ECO:0000259" key="1">
    <source>
        <dbReference type="PROSITE" id="PS51085"/>
    </source>
</evidence>
<accession>A0A150J2X2</accession>
<dbReference type="Pfam" id="PF17651">
    <property type="entry name" value="Raco_middle"/>
    <property type="match status" value="1"/>
</dbReference>
<dbReference type="InterPro" id="IPR052911">
    <property type="entry name" value="Corrinoid_activation_enz"/>
</dbReference>
<dbReference type="PANTHER" id="PTHR42895">
    <property type="entry name" value="IRON-SULFUR CLUSTER-BINDING PROTEIN-RELATED"/>
    <property type="match status" value="1"/>
</dbReference>
<sequence>MEDVIENKTNLLDILNCIGIKIEAICGAKGKCGKCKVIIENPNAANQITFQEKKILSKEEIDSGIRLSCLVRPLEDISIIIPDSSLQKEQRILCEGISRKIDIEPLIKKNKIKISKPMLGGEDSFFNYINKELKSELKIDYNTLIKMNDAINYEVLETNLIIFKDEIIDLLKDEDKIYGISVDIGTTTVVVYLIDLETGAQIDVESILNPQMKYGEDVISRITYSLEKGVSDLHHSIIGGINLMIKKLCDRNHIDINSIYEMTAVGNTAMHHIFLNIIPKSLSVSPFTPVISKGLDIKARDLNIKINSSGNVHVLPIISGFVGADTLGVLLATGLYKKDEISLAIDIGTNGELVLGNKDKMVSCSCAAGPALEGGHLNFGMRASSGAIESIFIEKNSLDSFYKTINNSSPRGICGSGVIDLVAEMLRVGILDNSGKIIENGNERIRKNISNNQKEFVVEWKQKTDIGKDIVVTASDIREIQLAKGAIMTGVNILLEKLDIKVNDIDNLYLAGAFGNYIDVNNAIKIGLIPDIPLEKIKSVGNAAGEGAKISLLSRKMRCEEDIIIKKIDYIELASEKNFNAEFINSLKFP</sequence>
<dbReference type="InterPro" id="IPR027980">
    <property type="entry name" value="RACo_C"/>
</dbReference>
<gene>
    <name evidence="2" type="ORF">AMQ74_01097</name>
</gene>
<dbReference type="EMBL" id="LNGD01000064">
    <property type="protein sequence ID" value="KYC51552.1"/>
    <property type="molecule type" value="Genomic_DNA"/>
</dbReference>
<dbReference type="PANTHER" id="PTHR42895:SF2">
    <property type="entry name" value="IRON-SULFUR CLUSTER PROTEIN"/>
    <property type="match status" value="1"/>
</dbReference>
<dbReference type="InterPro" id="IPR012675">
    <property type="entry name" value="Beta-grasp_dom_sf"/>
</dbReference>
<dbReference type="GO" id="GO:0051536">
    <property type="term" value="F:iron-sulfur cluster binding"/>
    <property type="evidence" value="ECO:0007669"/>
    <property type="project" value="InterPro"/>
</dbReference>
<dbReference type="Pfam" id="PF14574">
    <property type="entry name" value="RACo_C_ter"/>
    <property type="match status" value="1"/>
</dbReference>
<name>A0A150J2X2_9EURY</name>
<dbReference type="InterPro" id="IPR036010">
    <property type="entry name" value="2Fe-2S_ferredoxin-like_sf"/>
</dbReference>
<protein>
    <submittedName>
        <fullName evidence="2">Na(+)-translocating NADH-quinone reductase subunit F</fullName>
    </submittedName>
</protein>
<dbReference type="Proteomes" id="UP000075578">
    <property type="component" value="Unassembled WGS sequence"/>
</dbReference>
<comment type="caution">
    <text evidence="2">The sequence shown here is derived from an EMBL/GenBank/DDBJ whole genome shotgun (WGS) entry which is preliminary data.</text>
</comment>
<dbReference type="Gene3D" id="3.10.20.30">
    <property type="match status" value="1"/>
</dbReference>
<dbReference type="Pfam" id="PF00111">
    <property type="entry name" value="Fer2"/>
    <property type="match status" value="1"/>
</dbReference>
<dbReference type="CDD" id="cd00207">
    <property type="entry name" value="fer2"/>
    <property type="match status" value="1"/>
</dbReference>
<dbReference type="PROSITE" id="PS51085">
    <property type="entry name" value="2FE2S_FER_2"/>
    <property type="match status" value="1"/>
</dbReference>
<dbReference type="Gene3D" id="3.30.420.480">
    <property type="entry name" value="Domain of unknown function (DUF4445)"/>
    <property type="match status" value="1"/>
</dbReference>
<feature type="domain" description="2Fe-2S ferredoxin-type" evidence="1">
    <location>
        <begin position="1"/>
        <end position="85"/>
    </location>
</feature>
<dbReference type="SUPFAM" id="SSF54292">
    <property type="entry name" value="2Fe-2S ferredoxin-like"/>
    <property type="match status" value="1"/>
</dbReference>
<organism evidence="2 3">
    <name type="scientific">Candidatus Methanofastidiosum methylothiophilum</name>
    <dbReference type="NCBI Taxonomy" id="1705564"/>
    <lineage>
        <taxon>Archaea</taxon>
        <taxon>Methanobacteriati</taxon>
        <taxon>Methanobacteriota</taxon>
        <taxon>Stenosarchaea group</taxon>
        <taxon>Candidatus Methanofastidiosia</taxon>
        <taxon>Candidatus Methanofastidiosales</taxon>
        <taxon>Candidatus Methanofastidiosaceae</taxon>
        <taxon>Candidatus Methanofastidiosum</taxon>
    </lineage>
</organism>